<reference evidence="11 12" key="1">
    <citation type="submission" date="2015-04" db="EMBL/GenBank/DDBJ databases">
        <title>Whole genome shotgun sequence of Sphingomonas changbaiensis NBRC 104936.</title>
        <authorList>
            <person name="Katano-Makiyama Y."/>
            <person name="Hosoyama A."/>
            <person name="Hashimoto M."/>
            <person name="Noguchi M."/>
            <person name="Tsuchikane K."/>
            <person name="Ohji S."/>
            <person name="Yamazoe A."/>
            <person name="Ichikawa N."/>
            <person name="Kimura A."/>
            <person name="Fujita N."/>
        </authorList>
    </citation>
    <scope>NUCLEOTIDE SEQUENCE [LARGE SCALE GENOMIC DNA]</scope>
    <source>
        <strain evidence="11 12">NBRC 104936</strain>
    </source>
</reference>
<dbReference type="GO" id="GO:0016810">
    <property type="term" value="F:hydrolase activity, acting on carbon-nitrogen (but not peptide) bonds"/>
    <property type="evidence" value="ECO:0007669"/>
    <property type="project" value="InterPro"/>
</dbReference>
<evidence type="ECO:0000256" key="3">
    <source>
        <dbReference type="ARBA" id="ARBA00010973"/>
    </source>
</evidence>
<dbReference type="Proteomes" id="UP000033202">
    <property type="component" value="Unassembled WGS sequence"/>
</dbReference>
<evidence type="ECO:0000256" key="4">
    <source>
        <dbReference type="ARBA" id="ARBA00020071"/>
    </source>
</evidence>
<keyword evidence="8" id="KW-0472">Membrane</keyword>
<dbReference type="Gene3D" id="3.10.50.10">
    <property type="match status" value="1"/>
</dbReference>
<comment type="similarity">
    <text evidence="2">Belongs to the glycosyltransferase 2 family.</text>
</comment>
<keyword evidence="12" id="KW-1185">Reference proteome</keyword>
<dbReference type="SUPFAM" id="SSF53448">
    <property type="entry name" value="Nucleotide-diphospho-sugar transferases"/>
    <property type="match status" value="1"/>
</dbReference>
<dbReference type="CDD" id="cd06549">
    <property type="entry name" value="GH18_trifunctional"/>
    <property type="match status" value="1"/>
</dbReference>
<comment type="similarity">
    <text evidence="3">Belongs to the polysaccharide deacetylase family.</text>
</comment>
<dbReference type="SUPFAM" id="SSF88713">
    <property type="entry name" value="Glycoside hydrolase/deacetylase"/>
    <property type="match status" value="1"/>
</dbReference>
<dbReference type="InterPro" id="IPR029070">
    <property type="entry name" value="Chitinase_insertion_sf"/>
</dbReference>
<gene>
    <name evidence="11" type="ORF">SCH01S_43_00350</name>
</gene>
<dbReference type="STRING" id="1219043.SCH01S_43_00350"/>
<evidence type="ECO:0000256" key="7">
    <source>
        <dbReference type="ARBA" id="ARBA00032976"/>
    </source>
</evidence>
<dbReference type="PANTHER" id="PTHR43630:SF1">
    <property type="entry name" value="POLY-BETA-1,6-N-ACETYL-D-GLUCOSAMINE SYNTHASE"/>
    <property type="match status" value="1"/>
</dbReference>
<dbReference type="SMART" id="SM00636">
    <property type="entry name" value="Glyco_18"/>
    <property type="match status" value="1"/>
</dbReference>
<feature type="domain" description="GH18" evidence="10">
    <location>
        <begin position="93"/>
        <end position="400"/>
    </location>
</feature>
<feature type="transmembrane region" description="Helical" evidence="8">
    <location>
        <begin position="1038"/>
        <end position="1058"/>
    </location>
</feature>
<sequence length="1112" mass="121945">MDANPVFYDASGRRRRQFTLAVAAFVVLLLLSAGLFGATILATTPEPALPFQAERPGSAGPPNAIERGAKRFGRAIVRRGKWLLNGRPARLTTLTVAFHAPWDSSSAASLQRHVDEIDWLVPGWVSVTGPDHHWTVFPDRAGRQIVNRAVHRPKILPMVQNALNGEWDSAGATALLHSPPARKQLLDRLEQFLIANRADGAFFDIENLPPSAQRDYHAFLQEARSRFQPHGWLIAMAVPVGDPSWHLPAYARQVDRLFLMAYDEHDPDGDPGPIASQTWFAATLAKAMKGLPVDKVVVAIGSYAYDWTPNRPADTPSIEEAMLSAHDSGTTPRFDPASGNVTFSYQDNGEDHELWMLDAASFHNQMMAAHAEGVSGIALWRLGTEDPSVWQIFGRRHRGATDVHAIERIPAGTDVDIEGSGEVLRVGSTPIPGLRRLTVDGRGLVTGETFVQLPLPFSIERAGYKPGLVALTFDDGPDPDWTPKVLDILKAKQVPATFFIVGENALTYRSLLEREIRDGHEVGNHTYTHPNLGQTSNAVTRIELNAVQRLVQAFTGHAIRLFRAPFFGDAEPTTADEIVPVEVAQQLGYLSVGLHVDPGDWTRPGVQAIIDRTIAGVLASNPERSGNVVLLHDAGGNREQTVQALPIIIDQLRARGYRFVPVSALVGLTPAQVMPALTPEEQAAARTDLAMFTALGAVQTAIKWLFAIAITLGIARALVLSGLALWQARREQAEQAPAIRPDRFVSVLIPAFNEARVIEASVRRVLASIAVQLEVIVIDDGSKDGTGDIVERAFANEPRVKLLRLENGGKARALNHGLALARGEFIVALDADTQFPRKTIARLVRWFSDPEIGAVAGNAKVGNRVNLVTRWQALEYITAQNLERRALARLDAMTVVPGAVGAWRAEALRQVGGYPPDTLAEDQDLTIAIQRAGWKVRYDQDAVAFTEAPETFRALAKQRFRWAFGTLQCLWKHGAVLKTGRPRGLALVGLPQAMLFQVGFAAISPVIDLALVFSTIATAMRVQEHGWAQTHTDLAVMATYWIAFTAIDLLAASIAFALSTRERWRLMWLLIPQRIGYRQIMYYVVLKALSAAIRGPRVGWGKLERSGRVQAR</sequence>
<dbReference type="Gene3D" id="3.20.20.370">
    <property type="entry name" value="Glycoside hydrolase/deacetylase"/>
    <property type="match status" value="1"/>
</dbReference>
<evidence type="ECO:0000256" key="8">
    <source>
        <dbReference type="SAM" id="Phobius"/>
    </source>
</evidence>
<evidence type="ECO:0000313" key="11">
    <source>
        <dbReference type="EMBL" id="GAO40134.1"/>
    </source>
</evidence>
<evidence type="ECO:0000256" key="1">
    <source>
        <dbReference type="ARBA" id="ARBA00003236"/>
    </source>
</evidence>
<evidence type="ECO:0000259" key="10">
    <source>
        <dbReference type="PROSITE" id="PS51910"/>
    </source>
</evidence>
<dbReference type="RefSeq" id="WP_046348936.1">
    <property type="nucleotide sequence ID" value="NZ_BBWU01000043.1"/>
</dbReference>
<evidence type="ECO:0000313" key="12">
    <source>
        <dbReference type="Proteomes" id="UP000033202"/>
    </source>
</evidence>
<dbReference type="AlphaFoldDB" id="A0A0E9MRF8"/>
<dbReference type="InterPro" id="IPR001173">
    <property type="entry name" value="Glyco_trans_2-like"/>
</dbReference>
<keyword evidence="8" id="KW-1133">Transmembrane helix</keyword>
<dbReference type="CDD" id="cd10962">
    <property type="entry name" value="CE4_GT2-like"/>
    <property type="match status" value="1"/>
</dbReference>
<feature type="domain" description="NodB homology" evidence="9">
    <location>
        <begin position="467"/>
        <end position="660"/>
    </location>
</feature>
<evidence type="ECO:0000256" key="5">
    <source>
        <dbReference type="ARBA" id="ARBA00022676"/>
    </source>
</evidence>
<dbReference type="Gene3D" id="3.90.550.10">
    <property type="entry name" value="Spore Coat Polysaccharide Biosynthesis Protein SpsA, Chain A"/>
    <property type="match status" value="1"/>
</dbReference>
<name>A0A0E9MRF8_9SPHN</name>
<dbReference type="InterPro" id="IPR001223">
    <property type="entry name" value="Glyco_hydro18_cat"/>
</dbReference>
<dbReference type="CDD" id="cd06423">
    <property type="entry name" value="CESA_like"/>
    <property type="match status" value="1"/>
</dbReference>
<keyword evidence="6" id="KW-0808">Transferase</keyword>
<evidence type="ECO:0000256" key="6">
    <source>
        <dbReference type="ARBA" id="ARBA00022679"/>
    </source>
</evidence>
<dbReference type="InterPro" id="IPR011583">
    <property type="entry name" value="Chitinase_II/V-like_cat"/>
</dbReference>
<dbReference type="InterPro" id="IPR011330">
    <property type="entry name" value="Glyco_hydro/deAcase_b/a-brl"/>
</dbReference>
<dbReference type="SUPFAM" id="SSF51445">
    <property type="entry name" value="(Trans)glycosidases"/>
    <property type="match status" value="1"/>
</dbReference>
<evidence type="ECO:0000259" key="9">
    <source>
        <dbReference type="PROSITE" id="PS51677"/>
    </source>
</evidence>
<dbReference type="Pfam" id="PF01522">
    <property type="entry name" value="Polysacc_deac_1"/>
    <property type="match status" value="1"/>
</dbReference>
<feature type="transmembrane region" description="Helical" evidence="8">
    <location>
        <begin position="20"/>
        <end position="42"/>
    </location>
</feature>
<feature type="transmembrane region" description="Helical" evidence="8">
    <location>
        <begin position="993"/>
        <end position="1018"/>
    </location>
</feature>
<dbReference type="Gene3D" id="3.20.20.80">
    <property type="entry name" value="Glycosidases"/>
    <property type="match status" value="1"/>
</dbReference>
<dbReference type="PROSITE" id="PS51677">
    <property type="entry name" value="NODB"/>
    <property type="match status" value="1"/>
</dbReference>
<accession>A0A0E9MRF8</accession>
<comment type="caution">
    <text evidence="11">The sequence shown here is derived from an EMBL/GenBank/DDBJ whole genome shotgun (WGS) entry which is preliminary data.</text>
</comment>
<dbReference type="GO" id="GO:0005975">
    <property type="term" value="P:carbohydrate metabolic process"/>
    <property type="evidence" value="ECO:0007669"/>
    <property type="project" value="InterPro"/>
</dbReference>
<feature type="transmembrane region" description="Helical" evidence="8">
    <location>
        <begin position="704"/>
        <end position="726"/>
    </location>
</feature>
<organism evidence="11 12">
    <name type="scientific">Sphingomonas changbaiensis NBRC 104936</name>
    <dbReference type="NCBI Taxonomy" id="1219043"/>
    <lineage>
        <taxon>Bacteria</taxon>
        <taxon>Pseudomonadati</taxon>
        <taxon>Pseudomonadota</taxon>
        <taxon>Alphaproteobacteria</taxon>
        <taxon>Sphingomonadales</taxon>
        <taxon>Sphingomonadaceae</taxon>
        <taxon>Sphingomonas</taxon>
    </lineage>
</organism>
<dbReference type="Pfam" id="PF00535">
    <property type="entry name" value="Glycos_transf_2"/>
    <property type="match status" value="1"/>
</dbReference>
<dbReference type="PANTHER" id="PTHR43630">
    <property type="entry name" value="POLY-BETA-1,6-N-ACETYL-D-GLUCOSAMINE SYNTHASE"/>
    <property type="match status" value="1"/>
</dbReference>
<dbReference type="InterPro" id="IPR017853">
    <property type="entry name" value="GH"/>
</dbReference>
<dbReference type="OrthoDB" id="276604at2"/>
<dbReference type="InterPro" id="IPR002509">
    <property type="entry name" value="NODB_dom"/>
</dbReference>
<keyword evidence="5" id="KW-0328">Glycosyltransferase</keyword>
<dbReference type="GO" id="GO:0008061">
    <property type="term" value="F:chitin binding"/>
    <property type="evidence" value="ECO:0007669"/>
    <property type="project" value="InterPro"/>
</dbReference>
<dbReference type="EMBL" id="BBWU01000043">
    <property type="protein sequence ID" value="GAO40134.1"/>
    <property type="molecule type" value="Genomic_DNA"/>
</dbReference>
<proteinExistence type="inferred from homology"/>
<dbReference type="InterPro" id="IPR029044">
    <property type="entry name" value="Nucleotide-diphossugar_trans"/>
</dbReference>
<comment type="function">
    <text evidence="1">Is involved in generating a small heat-stable compound (Nod), an acylated oligomer of N-acetylglucosamine, that stimulates mitosis in various plant protoplasts.</text>
</comment>
<keyword evidence="8" id="KW-0812">Transmembrane</keyword>
<dbReference type="PROSITE" id="PS51910">
    <property type="entry name" value="GH18_2"/>
    <property type="match status" value="1"/>
</dbReference>
<evidence type="ECO:0000256" key="2">
    <source>
        <dbReference type="ARBA" id="ARBA00006739"/>
    </source>
</evidence>
<protein>
    <recommendedName>
        <fullName evidence="4">Chitooligosaccharide deacetylase</fullName>
    </recommendedName>
    <alternativeName>
        <fullName evidence="7">Nodulation protein B</fullName>
    </alternativeName>
</protein>
<dbReference type="GO" id="GO:0016757">
    <property type="term" value="F:glycosyltransferase activity"/>
    <property type="evidence" value="ECO:0007669"/>
    <property type="project" value="UniProtKB-KW"/>
</dbReference>
<dbReference type="Pfam" id="PF00704">
    <property type="entry name" value="Glyco_hydro_18"/>
    <property type="match status" value="1"/>
</dbReference>